<dbReference type="GO" id="GO:0005524">
    <property type="term" value="F:ATP binding"/>
    <property type="evidence" value="ECO:0007669"/>
    <property type="project" value="InterPro"/>
</dbReference>
<organism evidence="2 3">
    <name type="scientific">Lojkania enalia</name>
    <dbReference type="NCBI Taxonomy" id="147567"/>
    <lineage>
        <taxon>Eukaryota</taxon>
        <taxon>Fungi</taxon>
        <taxon>Dikarya</taxon>
        <taxon>Ascomycota</taxon>
        <taxon>Pezizomycotina</taxon>
        <taxon>Dothideomycetes</taxon>
        <taxon>Pleosporomycetidae</taxon>
        <taxon>Pleosporales</taxon>
        <taxon>Pleosporales incertae sedis</taxon>
        <taxon>Lojkania</taxon>
    </lineage>
</organism>
<comment type="caution">
    <text evidence="2">The sequence shown here is derived from an EMBL/GenBank/DDBJ whole genome shotgun (WGS) entry which is preliminary data.</text>
</comment>
<dbReference type="InterPro" id="IPR000719">
    <property type="entry name" value="Prot_kinase_dom"/>
</dbReference>
<keyword evidence="3" id="KW-1185">Reference proteome</keyword>
<reference evidence="3" key="1">
    <citation type="journal article" date="2020" name="Stud. Mycol.">
        <title>101 Dothideomycetes genomes: A test case for predicting lifestyles and emergence of pathogens.</title>
        <authorList>
            <person name="Haridas S."/>
            <person name="Albert R."/>
            <person name="Binder M."/>
            <person name="Bloem J."/>
            <person name="LaButti K."/>
            <person name="Salamov A."/>
            <person name="Andreopoulos B."/>
            <person name="Baker S."/>
            <person name="Barry K."/>
            <person name="Bills G."/>
            <person name="Bluhm B."/>
            <person name="Cannon C."/>
            <person name="Castanera R."/>
            <person name="Culley D."/>
            <person name="Daum C."/>
            <person name="Ezra D."/>
            <person name="Gonzalez J."/>
            <person name="Henrissat B."/>
            <person name="Kuo A."/>
            <person name="Liang C."/>
            <person name="Lipzen A."/>
            <person name="Lutzoni F."/>
            <person name="Magnuson J."/>
            <person name="Mondo S."/>
            <person name="Nolan M."/>
            <person name="Ohm R."/>
            <person name="Pangilinan J."/>
            <person name="Park H.-J."/>
            <person name="Ramirez L."/>
            <person name="Alfaro M."/>
            <person name="Sun H."/>
            <person name="Tritt A."/>
            <person name="Yoshinaga Y."/>
            <person name="Zwiers L.-H."/>
            <person name="Turgeon B."/>
            <person name="Goodwin S."/>
            <person name="Spatafora J."/>
            <person name="Crous P."/>
            <person name="Grigoriev I."/>
        </authorList>
    </citation>
    <scope>NUCLEOTIDE SEQUENCE [LARGE SCALE GENOMIC DNA]</scope>
    <source>
        <strain evidence="3">CBS 304.66</strain>
    </source>
</reference>
<evidence type="ECO:0000313" key="3">
    <source>
        <dbReference type="Proteomes" id="UP000800093"/>
    </source>
</evidence>
<gene>
    <name evidence="2" type="ORF">CC78DRAFT_531642</name>
</gene>
<dbReference type="PROSITE" id="PS50011">
    <property type="entry name" value="PROTEIN_KINASE_DOM"/>
    <property type="match status" value="1"/>
</dbReference>
<accession>A0A9P4N543</accession>
<dbReference type="Proteomes" id="UP000800093">
    <property type="component" value="Unassembled WGS sequence"/>
</dbReference>
<dbReference type="PANTHER" id="PTHR44329">
    <property type="entry name" value="SERINE/THREONINE-PROTEIN KINASE TNNI3K-RELATED"/>
    <property type="match status" value="1"/>
</dbReference>
<sequence>MTWTCLDIKASQIAKEALIDVQNKNMRFTLRFAPNAEYTNCLENDVLSILAALQDSESAGRSFSIADSLDSKIVECAERAESEFALTGREPRGDLVIQMVTTALGFQTSITDEETAWTIFYHSLYPISQLLPTERKRFLAAGDIPTVRLESLQFLKAFDSFRGSATKVIIRSEPAVQLVYKGVTFSDFLAFKHEVFICRRDGIHREIQLLCNTIPPHPNVIPAPKALVVLNDENSPTGDDRVCGMLYPYYKNGSLAHTLDQSVAQNFRIPLSKKAKWCHQIASGTYHVHVQGRSWHQDLKPPNMLLDDEENIVIIDWEQGIGGTNTFISAPETYRDVEARYSRDEDSEIVYTLHEGPPRINNLIGTPHWDVFPDWSTNCRKAVELAEVYSLGAAMFLILEQVALERVPGKEDYSTAKMVWSAASSDIPQSWKDIVSACTRADPNERMRMKELLAFWSNEVQQYS</sequence>
<dbReference type="Pfam" id="PF00069">
    <property type="entry name" value="Pkinase"/>
    <property type="match status" value="1"/>
</dbReference>
<dbReference type="InterPro" id="IPR011009">
    <property type="entry name" value="Kinase-like_dom_sf"/>
</dbReference>
<dbReference type="EMBL" id="ML986598">
    <property type="protein sequence ID" value="KAF2266532.1"/>
    <property type="molecule type" value="Genomic_DNA"/>
</dbReference>
<evidence type="ECO:0000259" key="1">
    <source>
        <dbReference type="PROSITE" id="PS50011"/>
    </source>
</evidence>
<evidence type="ECO:0000313" key="2">
    <source>
        <dbReference type="EMBL" id="KAF2266532.1"/>
    </source>
</evidence>
<protein>
    <recommendedName>
        <fullName evidence="1">Protein kinase domain-containing protein</fullName>
    </recommendedName>
</protein>
<dbReference type="OrthoDB" id="4062651at2759"/>
<dbReference type="SMART" id="SM00220">
    <property type="entry name" value="S_TKc"/>
    <property type="match status" value="1"/>
</dbReference>
<dbReference type="GO" id="GO:0004674">
    <property type="term" value="F:protein serine/threonine kinase activity"/>
    <property type="evidence" value="ECO:0007669"/>
    <property type="project" value="TreeGrafter"/>
</dbReference>
<dbReference type="InterPro" id="IPR051681">
    <property type="entry name" value="Ser/Thr_Kinases-Pseudokinases"/>
</dbReference>
<feature type="domain" description="Protein kinase" evidence="1">
    <location>
        <begin position="133"/>
        <end position="464"/>
    </location>
</feature>
<name>A0A9P4N543_9PLEO</name>
<proteinExistence type="predicted"/>
<dbReference type="SUPFAM" id="SSF56112">
    <property type="entry name" value="Protein kinase-like (PK-like)"/>
    <property type="match status" value="1"/>
</dbReference>
<dbReference type="Gene3D" id="1.10.510.10">
    <property type="entry name" value="Transferase(Phosphotransferase) domain 1"/>
    <property type="match status" value="1"/>
</dbReference>
<dbReference type="AlphaFoldDB" id="A0A9P4N543"/>